<evidence type="ECO:0000256" key="3">
    <source>
        <dbReference type="ARBA" id="ARBA00004987"/>
    </source>
</evidence>
<evidence type="ECO:0000256" key="15">
    <source>
        <dbReference type="ARBA" id="ARBA00039579"/>
    </source>
</evidence>
<dbReference type="Pfam" id="PF14310">
    <property type="entry name" value="Fn3-like"/>
    <property type="match status" value="1"/>
</dbReference>
<dbReference type="Gene3D" id="3.40.50.1700">
    <property type="entry name" value="Glycoside hydrolase family 3 C-terminal domain"/>
    <property type="match status" value="1"/>
</dbReference>
<reference evidence="21" key="1">
    <citation type="submission" date="2022-07" db="EMBL/GenBank/DDBJ databases">
        <title>Taxonomy of Aspergillus series Nigri: significant species reduction supported by multi-species coalescent approaches.</title>
        <authorList>
            <person name="Bian C."/>
            <person name="Kusuya Y."/>
            <person name="Sklenar F."/>
            <person name="D'hooge E."/>
            <person name="Yaguchi T."/>
            <person name="Takahashi H."/>
            <person name="Hubka V."/>
        </authorList>
    </citation>
    <scope>NUCLEOTIDE SEQUENCE</scope>
    <source>
        <strain evidence="21">CBS 733.88</strain>
    </source>
</reference>
<dbReference type="InterPro" id="IPR036881">
    <property type="entry name" value="Glyco_hydro_3_C_sf"/>
</dbReference>
<evidence type="ECO:0000256" key="7">
    <source>
        <dbReference type="ARBA" id="ARBA00022729"/>
    </source>
</evidence>
<evidence type="ECO:0000256" key="14">
    <source>
        <dbReference type="ARBA" id="ARBA00024983"/>
    </source>
</evidence>
<dbReference type="GO" id="GO:0005576">
    <property type="term" value="C:extracellular region"/>
    <property type="evidence" value="ECO:0007669"/>
    <property type="project" value="UniProtKB-SubCell"/>
</dbReference>
<evidence type="ECO:0000256" key="11">
    <source>
        <dbReference type="ARBA" id="ARBA00023277"/>
    </source>
</evidence>
<protein>
    <recommendedName>
        <fullName evidence="15">Probable beta-glucosidase G</fullName>
        <ecNumber evidence="5">3.2.1.21</ecNumber>
    </recommendedName>
    <alternativeName>
        <fullName evidence="16">Beta-D-glucoside glucohydrolase G</fullName>
    </alternativeName>
    <alternativeName>
        <fullName evidence="17">Cellobiase G</fullName>
    </alternativeName>
    <alternativeName>
        <fullName evidence="18">Gentiobiase G</fullName>
    </alternativeName>
</protein>
<comment type="catalytic activity">
    <reaction evidence="1">
        <text>Hydrolysis of terminal, non-reducing beta-D-glucosyl residues with release of beta-D-glucose.</text>
        <dbReference type="EC" id="3.2.1.21"/>
    </reaction>
</comment>
<dbReference type="Proteomes" id="UP001143548">
    <property type="component" value="Unassembled WGS sequence"/>
</dbReference>
<keyword evidence="9" id="KW-0136">Cellulose degradation</keyword>
<organism evidence="21 22">
    <name type="scientific">Aspergillus brasiliensis</name>
    <dbReference type="NCBI Taxonomy" id="319629"/>
    <lineage>
        <taxon>Eukaryota</taxon>
        <taxon>Fungi</taxon>
        <taxon>Dikarya</taxon>
        <taxon>Ascomycota</taxon>
        <taxon>Pezizomycotina</taxon>
        <taxon>Eurotiomycetes</taxon>
        <taxon>Eurotiomycetidae</taxon>
        <taxon>Eurotiales</taxon>
        <taxon>Aspergillaceae</taxon>
        <taxon>Aspergillus</taxon>
        <taxon>Aspergillus subgen. Circumdati</taxon>
    </lineage>
</organism>
<sequence length="867" mass="93472">MRLGNLAFVPLSLVLGAGVRVHATIDTGRWPQDSGRIDKLIASLTPEEKISLLSGANYAGSENYAGYATGVPRLGIPPIQLADGEAGINGVHNATAIPSQLNVAATWSRAMAKAAGHVTGLEARLLKAGIALAPRVNLLRDPFDGSSWQAYSEDAYLNGQLGAEAVRGIQAEGTMANTKQIGPSSSGASAGDSNSQVDLQVLHEIYWQPHEVLVDAGVATMMCSYAQVNGVPACQYQELMNRTVRGDFGFKGIIMSDWGATHSTAPSIEASLDWEMGSRSYFTEPLYDDVFVYRNLSETYVDRALYHILSTYDRFGLIGQNRTALDMVPSPLLESVIAQSAATSYDIACRSGVLLKNNQEVLPLSKNISKLAVIGPAAFQYNHGAGFAERAYGIPSRLKSSLDAIREITGNDHILTSNGVDVHGSPIPADHLLQENGQPGLLRTNSAGETAVDSQINIFGESALPGNTSYQWAGLLKANETGNYRISLHRRFPHVGGGLNNSDYLDVFTVHSFSVNGTAFDGYRMLGDGGARPWSSPLPALDGWDEVGTDVYLTAGVHNITVSVTKVFGDPIEVRLNWVTPSQQEQNIREAETMASNVDVPIVFAHTNSPADVGMQLNHGFNELISRVAAKNPKTVVVLNNADPVLMPWLDQVSSVLWMGNPGQEGGRATASLLFGDHNPQGKLTITYPKSVNDTVTRNPKYPERMATESGTAVFSEGINSAYRWYLSTNTSVLFPFGYGLSYTSFQYSNLVINREETGSSSAFQVSVHITNTGSRPGVEVPQIYLGPPEDAASTYPGYQFAVSTLVGFDDVSIAPGATELATFLISERQLSFWRQSDRSWVVARGKRSVWVGSDAETKVLVGYIEV</sequence>
<dbReference type="GO" id="GO:0030245">
    <property type="term" value="P:cellulose catabolic process"/>
    <property type="evidence" value="ECO:0007669"/>
    <property type="project" value="UniProtKB-KW"/>
</dbReference>
<dbReference type="AlphaFoldDB" id="A0A9W5YT17"/>
<keyword evidence="12" id="KW-0326">Glycosidase</keyword>
<evidence type="ECO:0000256" key="6">
    <source>
        <dbReference type="ARBA" id="ARBA00022525"/>
    </source>
</evidence>
<dbReference type="PANTHER" id="PTHR42715">
    <property type="entry name" value="BETA-GLUCOSIDASE"/>
    <property type="match status" value="1"/>
</dbReference>
<dbReference type="PROSITE" id="PS51820">
    <property type="entry name" value="PA14"/>
    <property type="match status" value="1"/>
</dbReference>
<evidence type="ECO:0000256" key="10">
    <source>
        <dbReference type="ARBA" id="ARBA00023180"/>
    </source>
</evidence>
<dbReference type="InterPro" id="IPR050288">
    <property type="entry name" value="Cellulose_deg_GH3"/>
</dbReference>
<evidence type="ECO:0000256" key="16">
    <source>
        <dbReference type="ARBA" id="ARBA00041276"/>
    </source>
</evidence>
<keyword evidence="10" id="KW-0325">Glycoprotein</keyword>
<dbReference type="GO" id="GO:0008422">
    <property type="term" value="F:beta-glucosidase activity"/>
    <property type="evidence" value="ECO:0007669"/>
    <property type="project" value="UniProtKB-EC"/>
</dbReference>
<dbReference type="SUPFAM" id="SSF52279">
    <property type="entry name" value="Beta-D-glucan exohydrolase, C-terminal domain"/>
    <property type="match status" value="1"/>
</dbReference>
<dbReference type="InterPro" id="IPR026891">
    <property type="entry name" value="Fn3-like"/>
</dbReference>
<feature type="domain" description="PA14" evidence="20">
    <location>
        <begin position="415"/>
        <end position="592"/>
    </location>
</feature>
<evidence type="ECO:0000313" key="22">
    <source>
        <dbReference type="Proteomes" id="UP001143548"/>
    </source>
</evidence>
<comment type="subcellular location">
    <subcellularLocation>
        <location evidence="2">Secreted</location>
    </subcellularLocation>
</comment>
<proteinExistence type="inferred from homology"/>
<dbReference type="Pfam" id="PF01915">
    <property type="entry name" value="Glyco_hydro_3_C"/>
    <property type="match status" value="1"/>
</dbReference>
<feature type="signal peptide" evidence="19">
    <location>
        <begin position="1"/>
        <end position="23"/>
    </location>
</feature>
<dbReference type="InterPro" id="IPR017853">
    <property type="entry name" value="GH"/>
</dbReference>
<accession>A0A9W5YT17</accession>
<name>A0A9W5YT17_9EURO</name>
<evidence type="ECO:0000256" key="9">
    <source>
        <dbReference type="ARBA" id="ARBA00023001"/>
    </source>
</evidence>
<dbReference type="PANTHER" id="PTHR42715:SF12">
    <property type="entry name" value="BETA-GLUCOSIDASE G-RELATED"/>
    <property type="match status" value="1"/>
</dbReference>
<feature type="chain" id="PRO_5040806914" description="Probable beta-glucosidase G" evidence="19">
    <location>
        <begin position="24"/>
        <end position="867"/>
    </location>
</feature>
<evidence type="ECO:0000256" key="12">
    <source>
        <dbReference type="ARBA" id="ARBA00023295"/>
    </source>
</evidence>
<comment type="caution">
    <text evidence="21">The sequence shown here is derived from an EMBL/GenBank/DDBJ whole genome shotgun (WGS) entry which is preliminary data.</text>
</comment>
<keyword evidence="11" id="KW-0119">Carbohydrate metabolism</keyword>
<evidence type="ECO:0000256" key="4">
    <source>
        <dbReference type="ARBA" id="ARBA00005336"/>
    </source>
</evidence>
<comment type="pathway">
    <text evidence="3">Glycan metabolism; cellulose degradation.</text>
</comment>
<dbReference type="InterPro" id="IPR002772">
    <property type="entry name" value="Glyco_hydro_3_C"/>
</dbReference>
<evidence type="ECO:0000259" key="20">
    <source>
        <dbReference type="PROSITE" id="PS51820"/>
    </source>
</evidence>
<dbReference type="EMBL" id="BROQ01000067">
    <property type="protein sequence ID" value="GKZ23395.1"/>
    <property type="molecule type" value="Genomic_DNA"/>
</dbReference>
<evidence type="ECO:0000256" key="18">
    <source>
        <dbReference type="ARBA" id="ARBA00041808"/>
    </source>
</evidence>
<gene>
    <name evidence="21" type="ORF">AbraCBS73388_009762</name>
</gene>
<keyword evidence="13" id="KW-0624">Polysaccharide degradation</keyword>
<evidence type="ECO:0000256" key="5">
    <source>
        <dbReference type="ARBA" id="ARBA00012744"/>
    </source>
</evidence>
<dbReference type="InterPro" id="IPR001764">
    <property type="entry name" value="Glyco_hydro_3_N"/>
</dbReference>
<dbReference type="Pfam" id="PF00933">
    <property type="entry name" value="Glyco_hydro_3"/>
    <property type="match status" value="1"/>
</dbReference>
<evidence type="ECO:0000256" key="19">
    <source>
        <dbReference type="SAM" id="SignalP"/>
    </source>
</evidence>
<dbReference type="SMART" id="SM01217">
    <property type="entry name" value="Fn3_like"/>
    <property type="match status" value="1"/>
</dbReference>
<dbReference type="Gene3D" id="3.20.20.300">
    <property type="entry name" value="Glycoside hydrolase, family 3, N-terminal domain"/>
    <property type="match status" value="1"/>
</dbReference>
<evidence type="ECO:0000256" key="8">
    <source>
        <dbReference type="ARBA" id="ARBA00022801"/>
    </source>
</evidence>
<evidence type="ECO:0000256" key="13">
    <source>
        <dbReference type="ARBA" id="ARBA00023326"/>
    </source>
</evidence>
<dbReference type="PRINTS" id="PR00133">
    <property type="entry name" value="GLHYDRLASE3"/>
</dbReference>
<comment type="similarity">
    <text evidence="4">Belongs to the glycosyl hydrolase 3 family.</text>
</comment>
<comment type="function">
    <text evidence="14">Beta-glucosidases are one of a number of cellulolytic enzymes involved in the degradation of cellulosic biomass. Catalyzes the last step releasing glucose from the inhibitory cellobiose.</text>
</comment>
<dbReference type="Gene3D" id="2.60.40.10">
    <property type="entry name" value="Immunoglobulins"/>
    <property type="match status" value="1"/>
</dbReference>
<evidence type="ECO:0000256" key="17">
    <source>
        <dbReference type="ARBA" id="ARBA00041601"/>
    </source>
</evidence>
<dbReference type="EC" id="3.2.1.21" evidence="5"/>
<evidence type="ECO:0000256" key="2">
    <source>
        <dbReference type="ARBA" id="ARBA00004613"/>
    </source>
</evidence>
<dbReference type="Gene3D" id="2.60.120.380">
    <property type="match status" value="1"/>
</dbReference>
<dbReference type="InterPro" id="IPR036962">
    <property type="entry name" value="Glyco_hydro_3_N_sf"/>
</dbReference>
<evidence type="ECO:0000256" key="1">
    <source>
        <dbReference type="ARBA" id="ARBA00000448"/>
    </source>
</evidence>
<keyword evidence="7 19" id="KW-0732">Signal</keyword>
<dbReference type="InterPro" id="IPR013783">
    <property type="entry name" value="Ig-like_fold"/>
</dbReference>
<evidence type="ECO:0000313" key="21">
    <source>
        <dbReference type="EMBL" id="GKZ23395.1"/>
    </source>
</evidence>
<keyword evidence="6" id="KW-0964">Secreted</keyword>
<dbReference type="SUPFAM" id="SSF51445">
    <property type="entry name" value="(Trans)glycosidases"/>
    <property type="match status" value="1"/>
</dbReference>
<keyword evidence="8" id="KW-0378">Hydrolase</keyword>
<dbReference type="InterPro" id="IPR037524">
    <property type="entry name" value="PA14/GLEYA"/>
</dbReference>